<dbReference type="InterPro" id="IPR008984">
    <property type="entry name" value="SMAD_FHA_dom_sf"/>
</dbReference>
<dbReference type="Gene3D" id="1.10.510.10">
    <property type="entry name" value="Transferase(Phosphotransferase) domain 1"/>
    <property type="match status" value="1"/>
</dbReference>
<dbReference type="SUPFAM" id="SSF56112">
    <property type="entry name" value="Protein kinase-like (PK-like)"/>
    <property type="match status" value="1"/>
</dbReference>
<dbReference type="InterPro" id="IPR000719">
    <property type="entry name" value="Prot_kinase_dom"/>
</dbReference>
<comment type="similarity">
    <text evidence="9">Belongs to the protein kinase superfamily.</text>
</comment>
<dbReference type="PANTHER" id="PTHR48016:SF56">
    <property type="entry name" value="MAPKK KINASE"/>
    <property type="match status" value="1"/>
</dbReference>
<feature type="non-terminal residue" evidence="11">
    <location>
        <position position="466"/>
    </location>
</feature>
<dbReference type="PROSITE" id="PS00108">
    <property type="entry name" value="PROTEIN_KINASE_ST"/>
    <property type="match status" value="1"/>
</dbReference>
<comment type="catalytic activity">
    <reaction evidence="6">
        <text>L-threonyl-[protein] + ATP = O-phospho-L-threonyl-[protein] + ADP + H(+)</text>
        <dbReference type="Rhea" id="RHEA:46608"/>
        <dbReference type="Rhea" id="RHEA-COMP:11060"/>
        <dbReference type="Rhea" id="RHEA-COMP:11605"/>
        <dbReference type="ChEBI" id="CHEBI:15378"/>
        <dbReference type="ChEBI" id="CHEBI:30013"/>
        <dbReference type="ChEBI" id="CHEBI:30616"/>
        <dbReference type="ChEBI" id="CHEBI:61977"/>
        <dbReference type="ChEBI" id="CHEBI:456216"/>
        <dbReference type="EC" id="2.7.11.24"/>
    </reaction>
    <physiologicalReaction direction="left-to-right" evidence="6">
        <dbReference type="Rhea" id="RHEA:46609"/>
    </physiologicalReaction>
</comment>
<dbReference type="Pfam" id="PF00069">
    <property type="entry name" value="Pkinase"/>
    <property type="match status" value="1"/>
</dbReference>
<dbReference type="RefSeq" id="XP_064670843.1">
    <property type="nucleotide sequence ID" value="XM_064810536.1"/>
</dbReference>
<dbReference type="SUPFAM" id="SSF49879">
    <property type="entry name" value="SMAD/FHA domain"/>
    <property type="match status" value="1"/>
</dbReference>
<evidence type="ECO:0000256" key="2">
    <source>
        <dbReference type="ARBA" id="ARBA00022679"/>
    </source>
</evidence>
<feature type="binding site" evidence="8">
    <location>
        <position position="228"/>
    </location>
    <ligand>
        <name>ATP</name>
        <dbReference type="ChEBI" id="CHEBI:30616"/>
    </ligand>
</feature>
<evidence type="ECO:0000313" key="12">
    <source>
        <dbReference type="Proteomes" id="UP001302812"/>
    </source>
</evidence>
<dbReference type="Proteomes" id="UP001302812">
    <property type="component" value="Unassembled WGS sequence"/>
</dbReference>
<comment type="catalytic activity">
    <reaction evidence="7">
        <text>L-seryl-[protein] + ATP = O-phospho-L-seryl-[protein] + ADP + H(+)</text>
        <dbReference type="Rhea" id="RHEA:17989"/>
        <dbReference type="Rhea" id="RHEA-COMP:9863"/>
        <dbReference type="Rhea" id="RHEA-COMP:11604"/>
        <dbReference type="ChEBI" id="CHEBI:15378"/>
        <dbReference type="ChEBI" id="CHEBI:29999"/>
        <dbReference type="ChEBI" id="CHEBI:30616"/>
        <dbReference type="ChEBI" id="CHEBI:83421"/>
        <dbReference type="ChEBI" id="CHEBI:456216"/>
        <dbReference type="EC" id="2.7.11.24"/>
    </reaction>
    <physiologicalReaction direction="left-to-right" evidence="7">
        <dbReference type="Rhea" id="RHEA:17990"/>
    </physiologicalReaction>
</comment>
<evidence type="ECO:0000256" key="6">
    <source>
        <dbReference type="ARBA" id="ARBA00047919"/>
    </source>
</evidence>
<sequence>TLFHLVPTNQTAHDALLHPDNSHFVSTSPSRKQLGLEIGFHVPSTPSGRVITRLGRNADLILRGRAVSAVHVAFEIHPETLVVLLSVRSKNSTSVTIAPMQKAGHEEVIDGDCVIVYGQDYRMTIASHNFELIWRRPEAYDVIMALRELAIRGYQDSLQRLQHVRSRDLPTEFDQSELHTWHNTRIHTARKVLFREAEGAPRALVGEGQFGKVFRAVDLVSGNPFAVKVVLLHKYTNMELARAALHREVKTLEKLKHRNIVEYLGTAKWDTIQPEIFMPLRPGSLRSLVETRDSVPVCDDDSLCMQVLEQMLCALDYLASHGLCHRDVKPENILYWPVTQGVYGFQLADFGLANHQSLAKTFCGTGYYQAPETHILYGQFSQSPKVDVWSLFATIIDVHRDFTFPPWDAKSYHDVLLAIRVAATKMPKLSSMVREDPAQRASAAQLLVTHFGGQGLTTPRAAVPPI</sequence>
<gene>
    <name evidence="11" type="ORF">N656DRAFT_679630</name>
</gene>
<dbReference type="PROSITE" id="PS00107">
    <property type="entry name" value="PROTEIN_KINASE_ATP"/>
    <property type="match status" value="1"/>
</dbReference>
<accession>A0AAN6YTQ1</accession>
<keyword evidence="9" id="KW-0723">Serine/threonine-protein kinase</keyword>
<keyword evidence="2" id="KW-0808">Transferase</keyword>
<evidence type="ECO:0000256" key="7">
    <source>
        <dbReference type="ARBA" id="ARBA00048130"/>
    </source>
</evidence>
<reference evidence="11" key="2">
    <citation type="submission" date="2023-05" db="EMBL/GenBank/DDBJ databases">
        <authorList>
            <consortium name="Lawrence Berkeley National Laboratory"/>
            <person name="Steindorff A."/>
            <person name="Hensen N."/>
            <person name="Bonometti L."/>
            <person name="Westerberg I."/>
            <person name="Brannstrom I.O."/>
            <person name="Guillou S."/>
            <person name="Cros-Aarteil S."/>
            <person name="Calhoun S."/>
            <person name="Haridas S."/>
            <person name="Kuo A."/>
            <person name="Mondo S."/>
            <person name="Pangilinan J."/>
            <person name="Riley R."/>
            <person name="Labutti K."/>
            <person name="Andreopoulos B."/>
            <person name="Lipzen A."/>
            <person name="Chen C."/>
            <person name="Yanf M."/>
            <person name="Daum C."/>
            <person name="Ng V."/>
            <person name="Clum A."/>
            <person name="Ohm R."/>
            <person name="Martin F."/>
            <person name="Silar P."/>
            <person name="Natvig D."/>
            <person name="Lalanne C."/>
            <person name="Gautier V."/>
            <person name="Ament-Velasquez S.L."/>
            <person name="Kruys A."/>
            <person name="Hutchinson M.I."/>
            <person name="Powell A.J."/>
            <person name="Barry K."/>
            <person name="Miller A.N."/>
            <person name="Grigoriev I.V."/>
            <person name="Debuchy R."/>
            <person name="Gladieux P."/>
            <person name="Thoren M.H."/>
            <person name="Johannesson H."/>
        </authorList>
    </citation>
    <scope>NUCLEOTIDE SEQUENCE</scope>
    <source>
        <strain evidence="11">CBS 508.74</strain>
    </source>
</reference>
<evidence type="ECO:0000313" key="11">
    <source>
        <dbReference type="EMBL" id="KAK4113273.1"/>
    </source>
</evidence>
<keyword evidence="12" id="KW-1185">Reference proteome</keyword>
<evidence type="ECO:0000256" key="1">
    <source>
        <dbReference type="ARBA" id="ARBA00012411"/>
    </source>
</evidence>
<keyword evidence="3 8" id="KW-0547">Nucleotide-binding</keyword>
<dbReference type="GO" id="GO:0004707">
    <property type="term" value="F:MAP kinase activity"/>
    <property type="evidence" value="ECO:0007669"/>
    <property type="project" value="UniProtKB-EC"/>
</dbReference>
<evidence type="ECO:0000256" key="4">
    <source>
        <dbReference type="ARBA" id="ARBA00022777"/>
    </source>
</evidence>
<dbReference type="InterPro" id="IPR011009">
    <property type="entry name" value="Kinase-like_dom_sf"/>
</dbReference>
<keyword evidence="4 11" id="KW-0418">Kinase</keyword>
<dbReference type="PROSITE" id="PS50011">
    <property type="entry name" value="PROTEIN_KINASE_DOM"/>
    <property type="match status" value="1"/>
</dbReference>
<evidence type="ECO:0000256" key="9">
    <source>
        <dbReference type="RuleBase" id="RU000304"/>
    </source>
</evidence>
<name>A0AAN6YTQ1_9PEZI</name>
<keyword evidence="5 8" id="KW-0067">ATP-binding</keyword>
<comment type="caution">
    <text evidence="11">The sequence shown here is derived from an EMBL/GenBank/DDBJ whole genome shotgun (WGS) entry which is preliminary data.</text>
</comment>
<feature type="non-terminal residue" evidence="11">
    <location>
        <position position="1"/>
    </location>
</feature>
<proteinExistence type="inferred from homology"/>
<dbReference type="InterPro" id="IPR017441">
    <property type="entry name" value="Protein_kinase_ATP_BS"/>
</dbReference>
<protein>
    <recommendedName>
        <fullName evidence="1">mitogen-activated protein kinase</fullName>
        <ecNumber evidence="1">2.7.11.24</ecNumber>
    </recommendedName>
</protein>
<feature type="domain" description="Protein kinase" evidence="10">
    <location>
        <begin position="199"/>
        <end position="452"/>
    </location>
</feature>
<dbReference type="InterPro" id="IPR008271">
    <property type="entry name" value="Ser/Thr_kinase_AS"/>
</dbReference>
<dbReference type="AlphaFoldDB" id="A0AAN6YTQ1"/>
<dbReference type="EC" id="2.7.11.24" evidence="1"/>
<dbReference type="PANTHER" id="PTHR48016">
    <property type="entry name" value="MAP KINASE KINASE KINASE SSK2-RELATED-RELATED"/>
    <property type="match status" value="1"/>
</dbReference>
<evidence type="ECO:0000256" key="3">
    <source>
        <dbReference type="ARBA" id="ARBA00022741"/>
    </source>
</evidence>
<evidence type="ECO:0000259" key="10">
    <source>
        <dbReference type="PROSITE" id="PS50011"/>
    </source>
</evidence>
<dbReference type="GO" id="GO:0005524">
    <property type="term" value="F:ATP binding"/>
    <property type="evidence" value="ECO:0007669"/>
    <property type="project" value="UniProtKB-UniRule"/>
</dbReference>
<dbReference type="GeneID" id="89934661"/>
<evidence type="ECO:0000256" key="8">
    <source>
        <dbReference type="PROSITE-ProRule" id="PRU10141"/>
    </source>
</evidence>
<dbReference type="EMBL" id="MU853340">
    <property type="protein sequence ID" value="KAK4113273.1"/>
    <property type="molecule type" value="Genomic_DNA"/>
</dbReference>
<dbReference type="SMART" id="SM00220">
    <property type="entry name" value="S_TKc"/>
    <property type="match status" value="1"/>
</dbReference>
<evidence type="ECO:0000256" key="5">
    <source>
        <dbReference type="ARBA" id="ARBA00022840"/>
    </source>
</evidence>
<dbReference type="InterPro" id="IPR050538">
    <property type="entry name" value="MAP_kinase_kinase_kinase"/>
</dbReference>
<reference evidence="11" key="1">
    <citation type="journal article" date="2023" name="Mol. Phylogenet. Evol.">
        <title>Genome-scale phylogeny and comparative genomics of the fungal order Sordariales.</title>
        <authorList>
            <person name="Hensen N."/>
            <person name="Bonometti L."/>
            <person name="Westerberg I."/>
            <person name="Brannstrom I.O."/>
            <person name="Guillou S."/>
            <person name="Cros-Aarteil S."/>
            <person name="Calhoun S."/>
            <person name="Haridas S."/>
            <person name="Kuo A."/>
            <person name="Mondo S."/>
            <person name="Pangilinan J."/>
            <person name="Riley R."/>
            <person name="LaButti K."/>
            <person name="Andreopoulos B."/>
            <person name="Lipzen A."/>
            <person name="Chen C."/>
            <person name="Yan M."/>
            <person name="Daum C."/>
            <person name="Ng V."/>
            <person name="Clum A."/>
            <person name="Steindorff A."/>
            <person name="Ohm R.A."/>
            <person name="Martin F."/>
            <person name="Silar P."/>
            <person name="Natvig D.O."/>
            <person name="Lalanne C."/>
            <person name="Gautier V."/>
            <person name="Ament-Velasquez S.L."/>
            <person name="Kruys A."/>
            <person name="Hutchinson M.I."/>
            <person name="Powell A.J."/>
            <person name="Barry K."/>
            <person name="Miller A.N."/>
            <person name="Grigoriev I.V."/>
            <person name="Debuchy R."/>
            <person name="Gladieux P."/>
            <person name="Hiltunen Thoren M."/>
            <person name="Johannesson H."/>
        </authorList>
    </citation>
    <scope>NUCLEOTIDE SEQUENCE</scope>
    <source>
        <strain evidence="11">CBS 508.74</strain>
    </source>
</reference>
<organism evidence="11 12">
    <name type="scientific">Canariomyces notabilis</name>
    <dbReference type="NCBI Taxonomy" id="2074819"/>
    <lineage>
        <taxon>Eukaryota</taxon>
        <taxon>Fungi</taxon>
        <taxon>Dikarya</taxon>
        <taxon>Ascomycota</taxon>
        <taxon>Pezizomycotina</taxon>
        <taxon>Sordariomycetes</taxon>
        <taxon>Sordariomycetidae</taxon>
        <taxon>Sordariales</taxon>
        <taxon>Chaetomiaceae</taxon>
        <taxon>Canariomyces</taxon>
    </lineage>
</organism>